<dbReference type="PROSITE" id="PS51471">
    <property type="entry name" value="FE2OG_OXY"/>
    <property type="match status" value="1"/>
</dbReference>
<dbReference type="GeneID" id="114032823"/>
<dbReference type="InterPro" id="IPR044862">
    <property type="entry name" value="Pro_4_hyd_alph_FE2OG_OXY"/>
</dbReference>
<keyword evidence="13" id="KW-0560">Oxidoreductase</keyword>
<evidence type="ECO:0000256" key="7">
    <source>
        <dbReference type="ARBA" id="ARBA00022723"/>
    </source>
</evidence>
<comment type="subunit">
    <text evidence="17">Heterotetramer of two alpha-3 chains and two beta chains (the beta chain is the multi-functional PDI).</text>
</comment>
<dbReference type="Gene3D" id="2.60.120.620">
    <property type="entry name" value="q2cbj1_9rhob like domain"/>
    <property type="match status" value="1"/>
</dbReference>
<dbReference type="AlphaFoldDB" id="A0A4X2LCE7"/>
<dbReference type="STRING" id="29139.ENSVURP00010022569"/>
<evidence type="ECO:0000256" key="16">
    <source>
        <dbReference type="ARBA" id="ARBA00052531"/>
    </source>
</evidence>
<evidence type="ECO:0000259" key="22">
    <source>
        <dbReference type="PROSITE" id="PS51471"/>
    </source>
</evidence>
<reference evidence="23" key="3">
    <citation type="submission" date="2025-09" db="UniProtKB">
        <authorList>
            <consortium name="Ensembl"/>
        </authorList>
    </citation>
    <scope>IDENTIFICATION</scope>
</reference>
<evidence type="ECO:0000256" key="8">
    <source>
        <dbReference type="ARBA" id="ARBA00022729"/>
    </source>
</evidence>
<evidence type="ECO:0000256" key="6">
    <source>
        <dbReference type="ARBA" id="ARBA00012269"/>
    </source>
</evidence>
<evidence type="ECO:0000256" key="9">
    <source>
        <dbReference type="ARBA" id="ARBA00022803"/>
    </source>
</evidence>
<comment type="similarity">
    <text evidence="5">Belongs to the P4HA family.</text>
</comment>
<evidence type="ECO:0000256" key="15">
    <source>
        <dbReference type="ARBA" id="ARBA00023180"/>
    </source>
</evidence>
<feature type="domain" description="Fe2OG dioxygenase" evidence="22">
    <location>
        <begin position="440"/>
        <end position="547"/>
    </location>
</feature>
<comment type="cofactor">
    <cofactor evidence="1">
        <name>Fe(2+)</name>
        <dbReference type="ChEBI" id="CHEBI:29033"/>
    </cofactor>
</comment>
<dbReference type="InterPro" id="IPR013547">
    <property type="entry name" value="P4H_N"/>
</dbReference>
<comment type="catalytic activity">
    <reaction evidence="16">
        <text>L-prolyl-[collagen] + 2-oxoglutarate + O2 = trans-4-hydroxy-L-prolyl-[collagen] + succinate + CO2</text>
        <dbReference type="Rhea" id="RHEA:18945"/>
        <dbReference type="Rhea" id="RHEA-COMP:11676"/>
        <dbReference type="Rhea" id="RHEA-COMP:11680"/>
        <dbReference type="ChEBI" id="CHEBI:15379"/>
        <dbReference type="ChEBI" id="CHEBI:16526"/>
        <dbReference type="ChEBI" id="CHEBI:16810"/>
        <dbReference type="ChEBI" id="CHEBI:30031"/>
        <dbReference type="ChEBI" id="CHEBI:50342"/>
        <dbReference type="ChEBI" id="CHEBI:61965"/>
        <dbReference type="EC" id="1.14.11.2"/>
    </reaction>
    <physiologicalReaction direction="left-to-right" evidence="16">
        <dbReference type="Rhea" id="RHEA:18946"/>
    </physiologicalReaction>
</comment>
<protein>
    <recommendedName>
        <fullName evidence="18">Prolyl 4-hydroxylase subunit alpha-3</fullName>
        <ecNumber evidence="6">1.14.11.2</ecNumber>
    </recommendedName>
    <alternativeName>
        <fullName evidence="19">Procollagen-proline,2-oxoglutarate-4-dioxygenase subunit alpha-3</fullName>
    </alternativeName>
</protein>
<dbReference type="PANTHER" id="PTHR10869">
    <property type="entry name" value="PROLYL 4-HYDROXYLASE ALPHA SUBUNIT"/>
    <property type="match status" value="1"/>
</dbReference>
<keyword evidence="12" id="KW-0223">Dioxygenase</keyword>
<evidence type="ECO:0000256" key="4">
    <source>
        <dbReference type="ARBA" id="ARBA00004319"/>
    </source>
</evidence>
<proteinExistence type="inferred from homology"/>
<keyword evidence="7" id="KW-0479">Metal-binding</keyword>
<feature type="chain" id="PRO_5021282707" description="Prolyl 4-hydroxylase subunit alpha-3" evidence="21">
    <location>
        <begin position="21"/>
        <end position="562"/>
    </location>
</feature>
<dbReference type="Pfam" id="PF23558">
    <property type="entry name" value="TPR_P4H"/>
    <property type="match status" value="1"/>
</dbReference>
<evidence type="ECO:0000256" key="18">
    <source>
        <dbReference type="ARBA" id="ARBA00070101"/>
    </source>
</evidence>
<dbReference type="SUPFAM" id="SSF48452">
    <property type="entry name" value="TPR-like"/>
    <property type="match status" value="1"/>
</dbReference>
<evidence type="ECO:0000313" key="23">
    <source>
        <dbReference type="Ensembl" id="ENSVURP00010022569.1"/>
    </source>
</evidence>
<organism evidence="23 24">
    <name type="scientific">Vombatus ursinus</name>
    <name type="common">Common wombat</name>
    <dbReference type="NCBI Taxonomy" id="29139"/>
    <lineage>
        <taxon>Eukaryota</taxon>
        <taxon>Metazoa</taxon>
        <taxon>Chordata</taxon>
        <taxon>Craniata</taxon>
        <taxon>Vertebrata</taxon>
        <taxon>Euteleostomi</taxon>
        <taxon>Mammalia</taxon>
        <taxon>Metatheria</taxon>
        <taxon>Diprotodontia</taxon>
        <taxon>Vombatidae</taxon>
        <taxon>Vombatus</taxon>
    </lineage>
</organism>
<evidence type="ECO:0000256" key="10">
    <source>
        <dbReference type="ARBA" id="ARBA00022824"/>
    </source>
</evidence>
<dbReference type="PANTHER" id="PTHR10869:SF223">
    <property type="entry name" value="PROLYL 4-HYDROXYLASE SUBUNIT ALPHA-3"/>
    <property type="match status" value="1"/>
</dbReference>
<dbReference type="CTD" id="283208"/>
<feature type="signal peptide" evidence="21">
    <location>
        <begin position="1"/>
        <end position="20"/>
    </location>
</feature>
<evidence type="ECO:0000256" key="21">
    <source>
        <dbReference type="SAM" id="SignalP"/>
    </source>
</evidence>
<dbReference type="GO" id="GO:0005506">
    <property type="term" value="F:iron ion binding"/>
    <property type="evidence" value="ECO:0007669"/>
    <property type="project" value="InterPro"/>
</dbReference>
<gene>
    <name evidence="23" type="primary">P4HA3</name>
</gene>
<dbReference type="InterPro" id="IPR045054">
    <property type="entry name" value="P4HA-like"/>
</dbReference>
<evidence type="ECO:0000256" key="20">
    <source>
        <dbReference type="PROSITE-ProRule" id="PRU00339"/>
    </source>
</evidence>
<dbReference type="Gene3D" id="1.25.40.10">
    <property type="entry name" value="Tetratricopeptide repeat domain"/>
    <property type="match status" value="1"/>
</dbReference>
<dbReference type="InterPro" id="IPR005123">
    <property type="entry name" value="Oxoglu/Fe-dep_dioxygenase_dom"/>
</dbReference>
<sequence length="562" mass="62690">MGPPAALVLLVLPVLPVLRALELGAGAGAGVRGKEAGVGPGRGRGEDKFSALQSVERALGPERELLRLLEGYVRGEEARLRDLRRFYNKVLSLHKGSAAPVGNPLLAYTLIKRLQSDWRNVVYSLEASENIRALKDGYVKVEQDLPAFEDLEGAARALMRLQDVYMLSVKGLARGAFQRVTGSGVTDLYRPSQAFPLSADDCFHVGKVAYDMGDYYHAITWLEVAVSLFQGSYGEWNTEDEGSLEDALDYLAFAYFQAGNVSYALSLSREFLRYNPNNKRMARNILKYERLLAEKSNMTGPEVTIKRPNVPHLQTRDTYEGLCQTLGSQPTHYQIPSLYCAYETNASPYLLLQPVRKEVLHLEPYIVLYHDFVSDSEAQKIRGFAAPWLQRSVVASGEKQQQVEYRISKSAWLKDTVDPMLVSLDRRIAALTGLNVQPPYAEHLQVVNYGIGGHYEPHFDHATSPSSPLYRMNSGNRVATFMIYLSSVEAGGSTAFIYANFSVPVVKNAALFWWNLHRSGEGDGDTLHAGCPVLVGDKWVANKWIHEYGQEFRRPCSSKPED</sequence>
<name>A0A4X2LCE7_VOMUR</name>
<evidence type="ECO:0000256" key="11">
    <source>
        <dbReference type="ARBA" id="ARBA00022896"/>
    </source>
</evidence>
<comment type="subcellular location">
    <subcellularLocation>
        <location evidence="4">Endoplasmic reticulum lumen</location>
    </subcellularLocation>
</comment>
<evidence type="ECO:0000256" key="13">
    <source>
        <dbReference type="ARBA" id="ARBA00023002"/>
    </source>
</evidence>
<dbReference type="InterPro" id="IPR019734">
    <property type="entry name" value="TPR_rpt"/>
</dbReference>
<dbReference type="OrthoDB" id="420380at2759"/>
<evidence type="ECO:0000256" key="12">
    <source>
        <dbReference type="ARBA" id="ARBA00022964"/>
    </source>
</evidence>
<dbReference type="FunFam" id="1.25.40.10:FF:000161">
    <property type="entry name" value="prolyl 4-hydroxylase subunit alpha-3 isoform X1"/>
    <property type="match status" value="1"/>
</dbReference>
<reference evidence="23" key="2">
    <citation type="submission" date="2025-08" db="UniProtKB">
        <authorList>
            <consortium name="Ensembl"/>
        </authorList>
    </citation>
    <scope>IDENTIFICATION</scope>
</reference>
<dbReference type="EC" id="1.14.11.2" evidence="6"/>
<comment type="function">
    <text evidence="3">Catalyzes the post-translational formation of 4-hydroxyproline in -Xaa-Pro-Gly- sequences in collagens and other proteins.</text>
</comment>
<dbReference type="Proteomes" id="UP000314987">
    <property type="component" value="Unassembled WGS sequence"/>
</dbReference>
<dbReference type="Pfam" id="PF13640">
    <property type="entry name" value="2OG-FeII_Oxy_3"/>
    <property type="match status" value="1"/>
</dbReference>
<dbReference type="RefSeq" id="XP_027704097.1">
    <property type="nucleotide sequence ID" value="XM_027848296.1"/>
</dbReference>
<dbReference type="Gene3D" id="6.10.140.1460">
    <property type="match status" value="1"/>
</dbReference>
<dbReference type="GO" id="GO:0005788">
    <property type="term" value="C:endoplasmic reticulum lumen"/>
    <property type="evidence" value="ECO:0007669"/>
    <property type="project" value="UniProtKB-SubCell"/>
</dbReference>
<evidence type="ECO:0000256" key="2">
    <source>
        <dbReference type="ARBA" id="ARBA00001961"/>
    </source>
</evidence>
<accession>A0A4X2LCE7</accession>
<dbReference type="GO" id="GO:0031418">
    <property type="term" value="F:L-ascorbic acid binding"/>
    <property type="evidence" value="ECO:0007669"/>
    <property type="project" value="UniProtKB-KW"/>
</dbReference>
<dbReference type="GeneTree" id="ENSGT00940000158967"/>
<keyword evidence="9 20" id="KW-0802">TPR repeat</keyword>
<keyword evidence="10" id="KW-0256">Endoplasmic reticulum</keyword>
<keyword evidence="15" id="KW-0325">Glycoprotein</keyword>
<reference evidence="24" key="1">
    <citation type="submission" date="2018-12" db="EMBL/GenBank/DDBJ databases">
        <authorList>
            <person name="Yazar S."/>
        </authorList>
    </citation>
    <scope>NUCLEOTIDE SEQUENCE [LARGE SCALE GENOMIC DNA]</scope>
</reference>
<dbReference type="PROSITE" id="PS50005">
    <property type="entry name" value="TPR"/>
    <property type="match status" value="1"/>
</dbReference>
<dbReference type="SMART" id="SM00702">
    <property type="entry name" value="P4Hc"/>
    <property type="match status" value="1"/>
</dbReference>
<evidence type="ECO:0000256" key="5">
    <source>
        <dbReference type="ARBA" id="ARBA00006511"/>
    </source>
</evidence>
<evidence type="ECO:0000256" key="14">
    <source>
        <dbReference type="ARBA" id="ARBA00023004"/>
    </source>
</evidence>
<evidence type="ECO:0000313" key="24">
    <source>
        <dbReference type="Proteomes" id="UP000314987"/>
    </source>
</evidence>
<keyword evidence="14" id="KW-0408">Iron</keyword>
<evidence type="ECO:0000256" key="3">
    <source>
        <dbReference type="ARBA" id="ARBA00002035"/>
    </source>
</evidence>
<dbReference type="InterPro" id="IPR006620">
    <property type="entry name" value="Pro_4_hyd_alph"/>
</dbReference>
<keyword evidence="24" id="KW-1185">Reference proteome</keyword>
<keyword evidence="8 21" id="KW-0732">Signal</keyword>
<dbReference type="InterPro" id="IPR011990">
    <property type="entry name" value="TPR-like_helical_dom_sf"/>
</dbReference>
<dbReference type="InterPro" id="IPR059068">
    <property type="entry name" value="TPR_P4H"/>
</dbReference>
<dbReference type="Ensembl" id="ENSVURT00010025683.1">
    <property type="protein sequence ID" value="ENSVURP00010022569.1"/>
    <property type="gene ID" value="ENSVURG00010017249.1"/>
</dbReference>
<dbReference type="OMA" id="DKWANKW"/>
<evidence type="ECO:0000256" key="19">
    <source>
        <dbReference type="ARBA" id="ARBA00083477"/>
    </source>
</evidence>
<dbReference type="FunFam" id="2.60.120.620:FF:000013">
    <property type="entry name" value="Prolyl 4-hydroxylase subunit alpha 3"/>
    <property type="match status" value="1"/>
</dbReference>
<dbReference type="Pfam" id="PF08336">
    <property type="entry name" value="P4Ha_N"/>
    <property type="match status" value="1"/>
</dbReference>
<feature type="repeat" description="TPR" evidence="20">
    <location>
        <begin position="245"/>
        <end position="278"/>
    </location>
</feature>
<evidence type="ECO:0000256" key="1">
    <source>
        <dbReference type="ARBA" id="ARBA00001954"/>
    </source>
</evidence>
<evidence type="ECO:0000256" key="17">
    <source>
        <dbReference type="ARBA" id="ARBA00066245"/>
    </source>
</evidence>
<dbReference type="GO" id="GO:0004656">
    <property type="term" value="F:procollagen-proline 4-dioxygenase activity"/>
    <property type="evidence" value="ECO:0007669"/>
    <property type="project" value="UniProtKB-EC"/>
</dbReference>
<comment type="cofactor">
    <cofactor evidence="2">
        <name>L-ascorbate</name>
        <dbReference type="ChEBI" id="CHEBI:38290"/>
    </cofactor>
</comment>
<keyword evidence="11" id="KW-0847">Vitamin C</keyword>